<protein>
    <submittedName>
        <fullName evidence="1">Uncharacterized protein</fullName>
    </submittedName>
</protein>
<sequence length="995" mass="108643">MILKSSVTFAVLALVANTASGNLHLARHGLVQFHPSFTGDYITLYPGHHPEHDMDDHVHVEPQLNHLLYYSQEGHRQAVHGSKHGSLKATFVRPTVVLDHTSHLEAVDCSKPNEIEVCFSNQEAFDAARHSWRAKDLTIVTFHVGCGDELSGKRSYFNTVGHVLINERTRCIVARTREVSHDEALESGEIRWGTYEDPDNKKRMPSLGHVRMADPDEDEDENQPPPQEDPDDASGPVPTDDSPSEPGSDDDTNGQPDDTDGQSDIPSGEGEDPFEDADNDIWTQVLMDEFNNYTQHSGPTDDLNKNASALEHVFPYLTFDDSDMTSQAPPDEDLQTIYSDGTVPTDVSPNDNPDGGDPEFGDDRNTNIASTDADEGPSGDDSIGDEAASRRRAASKAVVRTQRNKPLSSRRDLSVHLEERFLDAIFNAIKAFIEGIASFFRTFVQVVAVVALVLKEIAVISGKLVAAAFGVPFRHSYHNDFKFNYQPEVNVNNKPPAIFGEDKGVELAGSGALYSIQCAKCGIHADFSVDVVLAFSIREGVTEGSVSLVNRDPFTIDAQIGIEVDIQAEKGISKKKGKKISLLKKQLGSAALSPLSIPGIIILGPEVSVSAELEMTLAGQAQLLVGGSLRIEPGRAALDVINKTNNGITGLEATFTPVAQFNGTITASMQLGLPIAIEVGLDILNGKWKKSVGLVDKPGVYASASASNIKGRACDGVEIRLGVRNQIYLSVFDIYEYPIRTDTLYERGLGCITSKGFDPNKVSPAKAFNEVIGDTGGQDRIEDSQPQFTNVSTSLKPKTSNAGYKVIFDEAQTSILVAGKDGGIYLVESSQAYDLSAPWGTLNLTSDTFNIDVFGRIMTAWTYGAHAGLASLDVYSSKKMYRDHTVSSLSIIKEDKPNGYQGYAIMVGDEENKKKGTLLVRYPTFCKTPSGSRLFATKWIKNDQGKWIDNNKEVIRKMDVIKGFDRFLKQKYKVENPTTDCRTVRLTSKAPSPKS</sequence>
<proteinExistence type="predicted"/>
<comment type="caution">
    <text evidence="1">The sequence shown here is derived from an EMBL/GenBank/DDBJ whole genome shotgun (WGS) entry which is preliminary data.</text>
</comment>
<gene>
    <name evidence="1" type="ORF">NQ176_g4210</name>
</gene>
<name>A0ACC1NFZ0_9HYPO</name>
<dbReference type="EMBL" id="JANJQO010000444">
    <property type="protein sequence ID" value="KAJ2977723.1"/>
    <property type="molecule type" value="Genomic_DNA"/>
</dbReference>
<accession>A0ACC1NFZ0</accession>
<evidence type="ECO:0000313" key="2">
    <source>
        <dbReference type="Proteomes" id="UP001143910"/>
    </source>
</evidence>
<evidence type="ECO:0000313" key="1">
    <source>
        <dbReference type="EMBL" id="KAJ2977723.1"/>
    </source>
</evidence>
<organism evidence="1 2">
    <name type="scientific">Zarea fungicola</name>
    <dbReference type="NCBI Taxonomy" id="93591"/>
    <lineage>
        <taxon>Eukaryota</taxon>
        <taxon>Fungi</taxon>
        <taxon>Dikarya</taxon>
        <taxon>Ascomycota</taxon>
        <taxon>Pezizomycotina</taxon>
        <taxon>Sordariomycetes</taxon>
        <taxon>Hypocreomycetidae</taxon>
        <taxon>Hypocreales</taxon>
        <taxon>Cordycipitaceae</taxon>
        <taxon>Zarea</taxon>
    </lineage>
</organism>
<reference evidence="1" key="1">
    <citation type="submission" date="2022-08" db="EMBL/GenBank/DDBJ databases">
        <title>Genome Sequence of Lecanicillium fungicola.</title>
        <authorList>
            <person name="Buettner E."/>
        </authorList>
    </citation>
    <scope>NUCLEOTIDE SEQUENCE</scope>
    <source>
        <strain evidence="1">Babe33</strain>
    </source>
</reference>
<keyword evidence="2" id="KW-1185">Reference proteome</keyword>
<dbReference type="Proteomes" id="UP001143910">
    <property type="component" value="Unassembled WGS sequence"/>
</dbReference>